<proteinExistence type="predicted"/>
<name>A0A0M3AS45_9SPHN</name>
<sequence>MHSFVDIARYNGHPAMQQYQAIVQQIERGDPMHPQEVQEVVDALLEGGFHHQAQMLAGMKVNWDRG</sequence>
<keyword evidence="2" id="KW-1185">Reference proteome</keyword>
<accession>A0A0M3AS45</accession>
<evidence type="ECO:0000313" key="1">
    <source>
        <dbReference type="EMBL" id="KKW92703.1"/>
    </source>
</evidence>
<comment type="caution">
    <text evidence="1">The sequence shown here is derived from an EMBL/GenBank/DDBJ whole genome shotgun (WGS) entry which is preliminary data.</text>
</comment>
<dbReference type="AlphaFoldDB" id="A0A0M3AS45"/>
<evidence type="ECO:0000313" key="2">
    <source>
        <dbReference type="Proteomes" id="UP000033874"/>
    </source>
</evidence>
<reference evidence="1 2" key="1">
    <citation type="submission" date="2015-04" db="EMBL/GenBank/DDBJ databases">
        <title>Genome sequence of aromatic hydrocarbons-degrading Sphingobium chungbukense DJ77.</title>
        <authorList>
            <person name="Kim Y.-C."/>
            <person name="Chae J.-C."/>
        </authorList>
    </citation>
    <scope>NUCLEOTIDE SEQUENCE [LARGE SCALE GENOMIC DNA]</scope>
    <source>
        <strain evidence="1 2">DJ77</strain>
    </source>
</reference>
<dbReference type="EMBL" id="LBIC01000003">
    <property type="protein sequence ID" value="KKW92703.1"/>
    <property type="molecule type" value="Genomic_DNA"/>
</dbReference>
<protein>
    <submittedName>
        <fullName evidence="1">Uncharacterized protein</fullName>
    </submittedName>
</protein>
<organism evidence="1 2">
    <name type="scientific">Sphingobium chungbukense</name>
    <dbReference type="NCBI Taxonomy" id="56193"/>
    <lineage>
        <taxon>Bacteria</taxon>
        <taxon>Pseudomonadati</taxon>
        <taxon>Pseudomonadota</taxon>
        <taxon>Alphaproteobacteria</taxon>
        <taxon>Sphingomonadales</taxon>
        <taxon>Sphingomonadaceae</taxon>
        <taxon>Sphingobium</taxon>
    </lineage>
</organism>
<dbReference type="Proteomes" id="UP000033874">
    <property type="component" value="Unassembled WGS sequence"/>
</dbReference>
<gene>
    <name evidence="1" type="ORF">YP76_07155</name>
</gene>
<dbReference type="RefSeq" id="WP_046762919.1">
    <property type="nucleotide sequence ID" value="NZ_LBIC01000003.1"/>
</dbReference>